<keyword evidence="6" id="KW-0813">Transport</keyword>
<dbReference type="InterPro" id="IPR018108">
    <property type="entry name" value="MCP_transmembrane"/>
</dbReference>
<dbReference type="GO" id="GO:0005739">
    <property type="term" value="C:mitochondrion"/>
    <property type="evidence" value="ECO:0007669"/>
    <property type="project" value="TreeGrafter"/>
</dbReference>
<organism evidence="7 8">
    <name type="scientific">Pichia kluyveri</name>
    <name type="common">Yeast</name>
    <dbReference type="NCBI Taxonomy" id="36015"/>
    <lineage>
        <taxon>Eukaryota</taxon>
        <taxon>Fungi</taxon>
        <taxon>Dikarya</taxon>
        <taxon>Ascomycota</taxon>
        <taxon>Saccharomycotina</taxon>
        <taxon>Pichiomycetes</taxon>
        <taxon>Pichiales</taxon>
        <taxon>Pichiaceae</taxon>
        <taxon>Pichia</taxon>
    </lineage>
</organism>
<keyword evidence="3" id="KW-1133">Transmembrane helix</keyword>
<dbReference type="Proteomes" id="UP001378960">
    <property type="component" value="Unassembled WGS sequence"/>
</dbReference>
<gene>
    <name evidence="7" type="ORF">DAPK24_043270</name>
</gene>
<evidence type="ECO:0000256" key="4">
    <source>
        <dbReference type="ARBA" id="ARBA00023136"/>
    </source>
</evidence>
<evidence type="ECO:0000313" key="7">
    <source>
        <dbReference type="EMBL" id="GMM47729.1"/>
    </source>
</evidence>
<feature type="repeat" description="Solcar" evidence="5">
    <location>
        <begin position="12"/>
        <end position="93"/>
    </location>
</feature>
<dbReference type="Pfam" id="PF00153">
    <property type="entry name" value="Mito_carr"/>
    <property type="match status" value="3"/>
</dbReference>
<comment type="caution">
    <text evidence="7">The sequence shown here is derived from an EMBL/GenBank/DDBJ whole genome shotgun (WGS) entry which is preliminary data.</text>
</comment>
<comment type="subcellular location">
    <subcellularLocation>
        <location evidence="1">Membrane</location>
        <topology evidence="1">Multi-pass membrane protein</topology>
    </subcellularLocation>
</comment>
<dbReference type="PANTHER" id="PTHR46982">
    <property type="entry name" value="CITRATE/OXOGLUTARATE CARRIER PROTEIN"/>
    <property type="match status" value="1"/>
</dbReference>
<dbReference type="GO" id="GO:0005371">
    <property type="term" value="F:tricarboxylate secondary active transmembrane transporter activity"/>
    <property type="evidence" value="ECO:0007669"/>
    <property type="project" value="TreeGrafter"/>
</dbReference>
<feature type="repeat" description="Solcar" evidence="5">
    <location>
        <begin position="203"/>
        <end position="287"/>
    </location>
</feature>
<dbReference type="PANTHER" id="PTHR46982:SF1">
    <property type="entry name" value="CITRATE_OXOGLUTARATE CARRIER PROTEIN"/>
    <property type="match status" value="1"/>
</dbReference>
<keyword evidence="8" id="KW-1185">Reference proteome</keyword>
<dbReference type="InterPro" id="IPR023395">
    <property type="entry name" value="MCP_dom_sf"/>
</dbReference>
<keyword evidence="4 5" id="KW-0472">Membrane</keyword>
<dbReference type="Gene3D" id="1.50.40.10">
    <property type="entry name" value="Mitochondrial carrier domain"/>
    <property type="match status" value="1"/>
</dbReference>
<evidence type="ECO:0000256" key="1">
    <source>
        <dbReference type="ARBA" id="ARBA00004141"/>
    </source>
</evidence>
<accession>A0AAV5R894</accession>
<keyword evidence="2 5" id="KW-0812">Transmembrane</keyword>
<protein>
    <submittedName>
        <fullName evidence="7">Yhm2 protein</fullName>
    </submittedName>
</protein>
<dbReference type="GO" id="GO:0015742">
    <property type="term" value="P:alpha-ketoglutarate transport"/>
    <property type="evidence" value="ECO:0007669"/>
    <property type="project" value="TreeGrafter"/>
</dbReference>
<dbReference type="EMBL" id="BTGB01000009">
    <property type="protein sequence ID" value="GMM47729.1"/>
    <property type="molecule type" value="Genomic_DNA"/>
</dbReference>
<sequence>MSEKIEKKPITFSNLLLGAGLNLAEVSTLGQPLEVTKTTMAANRDFGLIKSVKHIWNRGGVLGFYQGLIPWAWFEASTKGAVLLAVMTEGEYQFRVLGASPFISGIGGGMLGGLSQAYLTMGFCTCMKTVEITRSKDLSKSTLQVFKEIYQKEGIKGINKGVNAVAMRQCTNWGSRFGLARLAEDWIKTLSNKGKDDKLNAFEKILSSIIGGGLSAWNQPFEVARVEMQSRVNDPNRPKNLTVGKTLKYVYQTHGIKGLYKGVTPRIGLGVWQTIFMVSLGDYAKEYIAGFGKSKALK</sequence>
<comment type="similarity">
    <text evidence="6">Belongs to the mitochondrial carrier (TC 2.A.29) family.</text>
</comment>
<dbReference type="InterPro" id="IPR053017">
    <property type="entry name" value="Mito_Cit/Oxoglu_Carrier"/>
</dbReference>
<evidence type="ECO:0000256" key="2">
    <source>
        <dbReference type="ARBA" id="ARBA00022692"/>
    </source>
</evidence>
<dbReference type="PROSITE" id="PS50920">
    <property type="entry name" value="SOLCAR"/>
    <property type="match status" value="2"/>
</dbReference>
<evidence type="ECO:0000256" key="5">
    <source>
        <dbReference type="PROSITE-ProRule" id="PRU00282"/>
    </source>
</evidence>
<name>A0AAV5R894_PICKL</name>
<dbReference type="AlphaFoldDB" id="A0AAV5R894"/>
<dbReference type="FunFam" id="1.50.40.10:FF:000085">
    <property type="entry name" value="Tricarboxylate carrier, putative"/>
    <property type="match status" value="1"/>
</dbReference>
<dbReference type="GO" id="GO:0006843">
    <property type="term" value="P:mitochondrial citrate transmembrane transport"/>
    <property type="evidence" value="ECO:0007669"/>
    <property type="project" value="TreeGrafter"/>
</dbReference>
<dbReference type="FunFam" id="1.50.40.10:FF:000053">
    <property type="entry name" value="Mitochondrial DNA replication protein"/>
    <property type="match status" value="1"/>
</dbReference>
<evidence type="ECO:0000313" key="8">
    <source>
        <dbReference type="Proteomes" id="UP001378960"/>
    </source>
</evidence>
<evidence type="ECO:0000256" key="6">
    <source>
        <dbReference type="RuleBase" id="RU000488"/>
    </source>
</evidence>
<reference evidence="7 8" key="1">
    <citation type="journal article" date="2023" name="Elife">
        <title>Identification of key yeast species and microbe-microbe interactions impacting larval growth of Drosophila in the wild.</title>
        <authorList>
            <person name="Mure A."/>
            <person name="Sugiura Y."/>
            <person name="Maeda R."/>
            <person name="Honda K."/>
            <person name="Sakurai N."/>
            <person name="Takahashi Y."/>
            <person name="Watada M."/>
            <person name="Katoh T."/>
            <person name="Gotoh A."/>
            <person name="Gotoh Y."/>
            <person name="Taniguchi I."/>
            <person name="Nakamura K."/>
            <person name="Hayashi T."/>
            <person name="Katayama T."/>
            <person name="Uemura T."/>
            <person name="Hattori Y."/>
        </authorList>
    </citation>
    <scope>NUCLEOTIDE SEQUENCE [LARGE SCALE GENOMIC DNA]</scope>
    <source>
        <strain evidence="7 8">PK-24</strain>
    </source>
</reference>
<evidence type="ECO:0000256" key="3">
    <source>
        <dbReference type="ARBA" id="ARBA00022989"/>
    </source>
</evidence>
<proteinExistence type="inferred from homology"/>
<dbReference type="GO" id="GO:0016020">
    <property type="term" value="C:membrane"/>
    <property type="evidence" value="ECO:0007669"/>
    <property type="project" value="UniProtKB-SubCell"/>
</dbReference>
<dbReference type="SUPFAM" id="SSF103506">
    <property type="entry name" value="Mitochondrial carrier"/>
    <property type="match status" value="1"/>
</dbReference>